<dbReference type="Proteomes" id="UP000248116">
    <property type="component" value="Unassembled WGS sequence"/>
</dbReference>
<evidence type="ECO:0000256" key="1">
    <source>
        <dbReference type="SAM" id="MobiDB-lite"/>
    </source>
</evidence>
<dbReference type="EMBL" id="PRCW01000096">
    <property type="protein sequence ID" value="PYD47123.1"/>
    <property type="molecule type" value="Genomic_DNA"/>
</dbReference>
<keyword evidence="3" id="KW-1185">Reference proteome</keyword>
<gene>
    <name evidence="2" type="ORF">C3920_11605</name>
</gene>
<organism evidence="2 3">
    <name type="scientific">Novacetimonas pomaceti</name>
    <dbReference type="NCBI Taxonomy" id="2021998"/>
    <lineage>
        <taxon>Bacteria</taxon>
        <taxon>Pseudomonadati</taxon>
        <taxon>Pseudomonadota</taxon>
        <taxon>Alphaproteobacteria</taxon>
        <taxon>Acetobacterales</taxon>
        <taxon>Acetobacteraceae</taxon>
        <taxon>Novacetimonas</taxon>
    </lineage>
</organism>
<protein>
    <submittedName>
        <fullName evidence="2">Uncharacterized protein</fullName>
    </submittedName>
</protein>
<accession>A0ABX5P029</accession>
<evidence type="ECO:0000313" key="2">
    <source>
        <dbReference type="EMBL" id="PYD47123.1"/>
    </source>
</evidence>
<sequence length="146" mass="16189">MKLFPKSFIRRHLFKKRRHPKTFVTYGQQHSPSGPDVLETGCCQKTKAAPETFMISGIAGTRTHPARPRHGTDGKTPPAITANPVRHPVSMLPSRPSARPFAHSRKARFSAFSDMGRAGVVFTSNQVFPPCPYDCPPLRRCLSCCS</sequence>
<feature type="region of interest" description="Disordered" evidence="1">
    <location>
        <begin position="61"/>
        <end position="99"/>
    </location>
</feature>
<evidence type="ECO:0000313" key="3">
    <source>
        <dbReference type="Proteomes" id="UP000248116"/>
    </source>
</evidence>
<reference evidence="2 3" key="1">
    <citation type="submission" date="2018-02" db="EMBL/GenBank/DDBJ databases">
        <authorList>
            <person name="Skraban J."/>
            <person name="Trcek J."/>
        </authorList>
    </citation>
    <scope>NUCLEOTIDE SEQUENCE [LARGE SCALE GENOMIC DNA]</scope>
    <source>
        <strain evidence="2 3">AV446</strain>
    </source>
</reference>
<comment type="caution">
    <text evidence="2">The sequence shown here is derived from an EMBL/GenBank/DDBJ whole genome shotgun (WGS) entry which is preliminary data.</text>
</comment>
<name>A0ABX5P029_9PROT</name>
<proteinExistence type="predicted"/>